<evidence type="ECO:0000313" key="3">
    <source>
        <dbReference type="Proteomes" id="UP000191672"/>
    </source>
</evidence>
<accession>A0A1V6PI86</accession>
<protein>
    <submittedName>
        <fullName evidence="2">Uncharacterized protein</fullName>
    </submittedName>
</protein>
<feature type="transmembrane region" description="Helical" evidence="1">
    <location>
        <begin position="16"/>
        <end position="35"/>
    </location>
</feature>
<name>A0A1V6PI86_9EURO</name>
<dbReference type="AlphaFoldDB" id="A0A1V6PI86"/>
<proteinExistence type="predicted"/>
<keyword evidence="1" id="KW-0812">Transmembrane</keyword>
<evidence type="ECO:0000256" key="1">
    <source>
        <dbReference type="SAM" id="Phobius"/>
    </source>
</evidence>
<comment type="caution">
    <text evidence="2">The sequence shown here is derived from an EMBL/GenBank/DDBJ whole genome shotgun (WGS) entry which is preliminary data.</text>
</comment>
<organism evidence="2 3">
    <name type="scientific">Penicillium antarcticum</name>
    <dbReference type="NCBI Taxonomy" id="416450"/>
    <lineage>
        <taxon>Eukaryota</taxon>
        <taxon>Fungi</taxon>
        <taxon>Dikarya</taxon>
        <taxon>Ascomycota</taxon>
        <taxon>Pezizomycotina</taxon>
        <taxon>Eurotiomycetes</taxon>
        <taxon>Eurotiomycetidae</taxon>
        <taxon>Eurotiales</taxon>
        <taxon>Aspergillaceae</taxon>
        <taxon>Penicillium</taxon>
    </lineage>
</organism>
<keyword evidence="1" id="KW-1133">Transmembrane helix</keyword>
<evidence type="ECO:0000313" key="2">
    <source>
        <dbReference type="EMBL" id="OQD76770.1"/>
    </source>
</evidence>
<gene>
    <name evidence="2" type="ORF">PENANT_c118G08785</name>
</gene>
<sequence length="37" mass="4335">MYNTLTELDPHPRKKTFVSVLARLGYFLLLGVAFYPY</sequence>
<dbReference type="EMBL" id="MDYN01000118">
    <property type="protein sequence ID" value="OQD76770.1"/>
    <property type="molecule type" value="Genomic_DNA"/>
</dbReference>
<keyword evidence="1" id="KW-0472">Membrane</keyword>
<dbReference type="Proteomes" id="UP000191672">
    <property type="component" value="Unassembled WGS sequence"/>
</dbReference>
<keyword evidence="3" id="KW-1185">Reference proteome</keyword>
<reference evidence="3" key="1">
    <citation type="journal article" date="2017" name="Nat. Microbiol.">
        <title>Global analysis of biosynthetic gene clusters reveals vast potential of secondary metabolite production in Penicillium species.</title>
        <authorList>
            <person name="Nielsen J.C."/>
            <person name="Grijseels S."/>
            <person name="Prigent S."/>
            <person name="Ji B."/>
            <person name="Dainat J."/>
            <person name="Nielsen K.F."/>
            <person name="Frisvad J.C."/>
            <person name="Workman M."/>
            <person name="Nielsen J."/>
        </authorList>
    </citation>
    <scope>NUCLEOTIDE SEQUENCE [LARGE SCALE GENOMIC DNA]</scope>
    <source>
        <strain evidence="3">IBT 31811</strain>
    </source>
</reference>